<dbReference type="Gene3D" id="3.30.1380.20">
    <property type="entry name" value="Trafficking protein particle complex subunit 3"/>
    <property type="match status" value="1"/>
</dbReference>
<dbReference type="InterPro" id="IPR024096">
    <property type="entry name" value="NO_sig/Golgi_transp_ligand-bd"/>
</dbReference>
<evidence type="ECO:0000313" key="2">
    <source>
        <dbReference type="Proteomes" id="UP001589609"/>
    </source>
</evidence>
<sequence length="148" mass="17366">MSNKTNIEQLLTIPINAFAYELIREELLPDIIGKELDRILYWAGKNLARKYTLETFEDIIVFFRQAGWGDLSIVEQNRRELQLQLTSPLIGERYKNKQNTTYQLEAGFLAQQTQQQRQVIAEAYEDPKKRSEKVLFTVKWDAKDPLNT</sequence>
<dbReference type="RefSeq" id="WP_129727750.1">
    <property type="nucleotide sequence ID" value="NZ_JAPCYI010000001.1"/>
</dbReference>
<accession>A0ABV5WIT7</accession>
<evidence type="ECO:0000313" key="1">
    <source>
        <dbReference type="EMBL" id="MFB9760118.1"/>
    </source>
</evidence>
<gene>
    <name evidence="1" type="ORF">ACFFMS_17260</name>
</gene>
<name>A0ABV5WIT7_9BACI</name>
<dbReference type="SUPFAM" id="SSF111126">
    <property type="entry name" value="Ligand-binding domain in the NO signalling and Golgi transport"/>
    <property type="match status" value="1"/>
</dbReference>
<proteinExistence type="predicted"/>
<dbReference type="EMBL" id="JBHMAF010000108">
    <property type="protein sequence ID" value="MFB9760118.1"/>
    <property type="molecule type" value="Genomic_DNA"/>
</dbReference>
<organism evidence="1 2">
    <name type="scientific">Ectobacillus funiculus</name>
    <dbReference type="NCBI Taxonomy" id="137993"/>
    <lineage>
        <taxon>Bacteria</taxon>
        <taxon>Bacillati</taxon>
        <taxon>Bacillota</taxon>
        <taxon>Bacilli</taxon>
        <taxon>Bacillales</taxon>
        <taxon>Bacillaceae</taxon>
        <taxon>Ectobacillus</taxon>
    </lineage>
</organism>
<dbReference type="Proteomes" id="UP001589609">
    <property type="component" value="Unassembled WGS sequence"/>
</dbReference>
<protein>
    <submittedName>
        <fullName evidence="1">YslB family protein</fullName>
    </submittedName>
</protein>
<reference evidence="1 2" key="1">
    <citation type="submission" date="2024-09" db="EMBL/GenBank/DDBJ databases">
        <authorList>
            <person name="Sun Q."/>
            <person name="Mori K."/>
        </authorList>
    </citation>
    <scope>NUCLEOTIDE SEQUENCE [LARGE SCALE GENOMIC DNA]</scope>
    <source>
        <strain evidence="1 2">JCM 11201</strain>
    </source>
</reference>
<dbReference type="InterPro" id="IPR019642">
    <property type="entry name" value="DUF2507"/>
</dbReference>
<keyword evidence="2" id="KW-1185">Reference proteome</keyword>
<comment type="caution">
    <text evidence="1">The sequence shown here is derived from an EMBL/GenBank/DDBJ whole genome shotgun (WGS) entry which is preliminary data.</text>
</comment>
<dbReference type="Pfam" id="PF10702">
    <property type="entry name" value="DUF2507"/>
    <property type="match status" value="1"/>
</dbReference>